<accession>A0A1B1RZH1</accession>
<organism evidence="2 3">
    <name type="scientific">Planococcus versutus</name>
    <dbReference type="NCBI Taxonomy" id="1302659"/>
    <lineage>
        <taxon>Bacteria</taxon>
        <taxon>Bacillati</taxon>
        <taxon>Bacillota</taxon>
        <taxon>Bacilli</taxon>
        <taxon>Bacillales</taxon>
        <taxon>Caryophanaceae</taxon>
        <taxon>Planococcus</taxon>
    </lineage>
</organism>
<dbReference type="Proteomes" id="UP000053354">
    <property type="component" value="Chromosome"/>
</dbReference>
<keyword evidence="1" id="KW-1133">Transmembrane helix</keyword>
<dbReference type="EMBL" id="CP016540">
    <property type="protein sequence ID" value="ANU26340.1"/>
    <property type="molecule type" value="Genomic_DNA"/>
</dbReference>
<gene>
    <name evidence="2" type="ORF">I858_004740</name>
</gene>
<feature type="transmembrane region" description="Helical" evidence="1">
    <location>
        <begin position="6"/>
        <end position="24"/>
    </location>
</feature>
<name>A0A1B1RZH1_9BACL</name>
<proteinExistence type="predicted"/>
<protein>
    <submittedName>
        <fullName evidence="2">Uncharacterized protein</fullName>
    </submittedName>
</protein>
<keyword evidence="3" id="KW-1185">Reference proteome</keyword>
<feature type="transmembrane region" description="Helical" evidence="1">
    <location>
        <begin position="104"/>
        <end position="125"/>
    </location>
</feature>
<feature type="transmembrane region" description="Helical" evidence="1">
    <location>
        <begin position="31"/>
        <end position="50"/>
    </location>
</feature>
<feature type="transmembrane region" description="Helical" evidence="1">
    <location>
        <begin position="70"/>
        <end position="92"/>
    </location>
</feature>
<evidence type="ECO:0000313" key="2">
    <source>
        <dbReference type="EMBL" id="ANU26340.1"/>
    </source>
</evidence>
<evidence type="ECO:0000256" key="1">
    <source>
        <dbReference type="SAM" id="Phobius"/>
    </source>
</evidence>
<dbReference type="KEGG" id="pll:I858_004740"/>
<evidence type="ECO:0000313" key="3">
    <source>
        <dbReference type="Proteomes" id="UP000053354"/>
    </source>
</evidence>
<dbReference type="AlphaFoldDB" id="A0A1B1RZH1"/>
<sequence length="133" mass="15575">MQNFTLFVSVVGTIVLIAMITPYFNWWVKSLVVIYYGSLSFMFIHKYTTINDTYKDIAPVPAAYWEENSQWVWIASNLIFWPFGIILLYLSYRGFQRVQTLPAKIFIASGLLLGALLILFFKFVFNLEYGYRP</sequence>
<reference evidence="2" key="1">
    <citation type="submission" date="2016-10" db="EMBL/GenBank/DDBJ databases">
        <authorList>
            <person name="See-Too W.S."/>
        </authorList>
    </citation>
    <scope>NUCLEOTIDE SEQUENCE</scope>
    <source>
        <strain evidence="2">L10.15</strain>
    </source>
</reference>
<keyword evidence="1" id="KW-0472">Membrane</keyword>
<dbReference type="RefSeq" id="WP_049694463.1">
    <property type="nucleotide sequence ID" value="NZ_CP016540.2"/>
</dbReference>
<dbReference type="OrthoDB" id="2428293at2"/>
<keyword evidence="1" id="KW-0812">Transmembrane</keyword>